<gene>
    <name evidence="11" type="ORF">QJS04_geneDACA018773</name>
</gene>
<dbReference type="GO" id="GO:0051267">
    <property type="term" value="F:CP2 mannose-ethanolamine phosphotransferase activity"/>
    <property type="evidence" value="ECO:0007669"/>
    <property type="project" value="TreeGrafter"/>
</dbReference>
<dbReference type="PANTHER" id="PTHR23072">
    <property type="entry name" value="PHOSPHATIDYLINOSITOL GLYCAN-RELATED"/>
    <property type="match status" value="1"/>
</dbReference>
<dbReference type="InterPro" id="IPR002591">
    <property type="entry name" value="Phosphodiest/P_Trfase"/>
</dbReference>
<keyword evidence="9 10" id="KW-0472">Membrane</keyword>
<proteinExistence type="inferred from homology"/>
<dbReference type="InterPro" id="IPR037674">
    <property type="entry name" value="PIG-G_N"/>
</dbReference>
<keyword evidence="5" id="KW-0808">Transferase</keyword>
<evidence type="ECO:0000256" key="2">
    <source>
        <dbReference type="ARBA" id="ARBA00004687"/>
    </source>
</evidence>
<accession>A0AAV9BKD7</accession>
<dbReference type="InterPro" id="IPR039527">
    <property type="entry name" value="PIGG/GPI7"/>
</dbReference>
<keyword evidence="8 10" id="KW-1133">Transmembrane helix</keyword>
<evidence type="ECO:0000313" key="12">
    <source>
        <dbReference type="Proteomes" id="UP001179952"/>
    </source>
</evidence>
<dbReference type="EMBL" id="JAUJYN010000002">
    <property type="protein sequence ID" value="KAK1277080.1"/>
    <property type="molecule type" value="Genomic_DNA"/>
</dbReference>
<keyword evidence="4" id="KW-0337">GPI-anchor biosynthesis</keyword>
<feature type="transmembrane region" description="Helical" evidence="10">
    <location>
        <begin position="12"/>
        <end position="34"/>
    </location>
</feature>
<reference evidence="11" key="1">
    <citation type="journal article" date="2023" name="Nat. Commun.">
        <title>Diploid and tetraploid genomes of Acorus and the evolution of monocots.</title>
        <authorList>
            <person name="Ma L."/>
            <person name="Liu K.W."/>
            <person name="Li Z."/>
            <person name="Hsiao Y.Y."/>
            <person name="Qi Y."/>
            <person name="Fu T."/>
            <person name="Tang G.D."/>
            <person name="Zhang D."/>
            <person name="Sun W.H."/>
            <person name="Liu D.K."/>
            <person name="Li Y."/>
            <person name="Chen G.Z."/>
            <person name="Liu X.D."/>
            <person name="Liao X.Y."/>
            <person name="Jiang Y.T."/>
            <person name="Yu X."/>
            <person name="Hao Y."/>
            <person name="Huang J."/>
            <person name="Zhao X.W."/>
            <person name="Ke S."/>
            <person name="Chen Y.Y."/>
            <person name="Wu W.L."/>
            <person name="Hsu J.L."/>
            <person name="Lin Y.F."/>
            <person name="Huang M.D."/>
            <person name="Li C.Y."/>
            <person name="Huang L."/>
            <person name="Wang Z.W."/>
            <person name="Zhao X."/>
            <person name="Zhong W.Y."/>
            <person name="Peng D.H."/>
            <person name="Ahmad S."/>
            <person name="Lan S."/>
            <person name="Zhang J.S."/>
            <person name="Tsai W.C."/>
            <person name="Van de Peer Y."/>
            <person name="Liu Z.J."/>
        </authorList>
    </citation>
    <scope>NUCLEOTIDE SEQUENCE</scope>
    <source>
        <strain evidence="11">SCP</strain>
    </source>
</reference>
<dbReference type="CDD" id="cd16024">
    <property type="entry name" value="GPI_EPT_2"/>
    <property type="match status" value="1"/>
</dbReference>
<comment type="subcellular location">
    <subcellularLocation>
        <location evidence="1">Endoplasmic reticulum membrane</location>
        <topology evidence="1">Multi-pass membrane protein</topology>
    </subcellularLocation>
</comment>
<evidence type="ECO:0000256" key="8">
    <source>
        <dbReference type="ARBA" id="ARBA00022989"/>
    </source>
</evidence>
<evidence type="ECO:0000256" key="10">
    <source>
        <dbReference type="SAM" id="Phobius"/>
    </source>
</evidence>
<comment type="caution">
    <text evidence="11">The sequence shown here is derived from an EMBL/GenBank/DDBJ whole genome shotgun (WGS) entry which is preliminary data.</text>
</comment>
<evidence type="ECO:0000256" key="3">
    <source>
        <dbReference type="ARBA" id="ARBA00005315"/>
    </source>
</evidence>
<keyword evidence="7" id="KW-0256">Endoplasmic reticulum</keyword>
<dbReference type="InterPro" id="IPR017850">
    <property type="entry name" value="Alkaline_phosphatase_core_sf"/>
</dbReference>
<protein>
    <recommendedName>
        <fullName evidence="13">GPI ethanolamine phosphate transferase 2</fullName>
    </recommendedName>
</protein>
<evidence type="ECO:0000256" key="5">
    <source>
        <dbReference type="ARBA" id="ARBA00022679"/>
    </source>
</evidence>
<organism evidence="11 12">
    <name type="scientific">Acorus gramineus</name>
    <name type="common">Dwarf sweet flag</name>
    <dbReference type="NCBI Taxonomy" id="55184"/>
    <lineage>
        <taxon>Eukaryota</taxon>
        <taxon>Viridiplantae</taxon>
        <taxon>Streptophyta</taxon>
        <taxon>Embryophyta</taxon>
        <taxon>Tracheophyta</taxon>
        <taxon>Spermatophyta</taxon>
        <taxon>Magnoliopsida</taxon>
        <taxon>Liliopsida</taxon>
        <taxon>Acoraceae</taxon>
        <taxon>Acorus</taxon>
    </lineage>
</organism>
<evidence type="ECO:0008006" key="13">
    <source>
        <dbReference type="Google" id="ProtNLM"/>
    </source>
</evidence>
<evidence type="ECO:0000256" key="9">
    <source>
        <dbReference type="ARBA" id="ARBA00023136"/>
    </source>
</evidence>
<keyword evidence="12" id="KW-1185">Reference proteome</keyword>
<keyword evidence="6 10" id="KW-0812">Transmembrane</keyword>
<evidence type="ECO:0000313" key="11">
    <source>
        <dbReference type="EMBL" id="KAK1277080.1"/>
    </source>
</evidence>
<evidence type="ECO:0000256" key="1">
    <source>
        <dbReference type="ARBA" id="ARBA00004477"/>
    </source>
</evidence>
<dbReference type="PANTHER" id="PTHR23072:SF0">
    <property type="entry name" value="GPI ETHANOLAMINE PHOSPHATE TRANSFERASE 2"/>
    <property type="match status" value="1"/>
</dbReference>
<dbReference type="GO" id="GO:0005789">
    <property type="term" value="C:endoplasmic reticulum membrane"/>
    <property type="evidence" value="ECO:0007669"/>
    <property type="project" value="UniProtKB-SubCell"/>
</dbReference>
<evidence type="ECO:0000256" key="6">
    <source>
        <dbReference type="ARBA" id="ARBA00022692"/>
    </source>
</evidence>
<dbReference type="SUPFAM" id="SSF53649">
    <property type="entry name" value="Alkaline phosphatase-like"/>
    <property type="match status" value="1"/>
</dbReference>
<comment type="pathway">
    <text evidence="2">Glycolipid biosynthesis; glycosylphosphatidylinositol-anchor biosynthesis.</text>
</comment>
<evidence type="ECO:0000256" key="7">
    <source>
        <dbReference type="ARBA" id="ARBA00022824"/>
    </source>
</evidence>
<sequence length="342" mass="37410">MSSPPSNCERLATCTVAAVLLQILGLSLFVIGFFPVKPTLSGLSGAESYRQPTSPGSVEDGRVLAPDQRRSLYREMSEIPPQFDRLVIMVVDGLPAELVLGKGNKPPTKAFAEAMPYTQFLLSSGRAIGYHAKAAPPTVTMPRLKAMVSGAIGGYLDVAFNFNTQALLEDNLVDQFYNIGWKMVMLGDETWIKLFPGLFTRYDGVSSFYVKDTVEVDHNVTRHLDDELLSNDWNLLILHYLGLDHIGHIGGRHSILMAPKLKEMDDIIKLTHKSAILHQDKTGSRTLLLVVSDHGMTDNGNHGGSSYEEIDSLALFIGLEAGCPNYTAATQNSALQIGTFID</sequence>
<name>A0AAV9BKD7_ACOGR</name>
<dbReference type="Gene3D" id="3.40.720.10">
    <property type="entry name" value="Alkaline Phosphatase, subunit A"/>
    <property type="match status" value="1"/>
</dbReference>
<dbReference type="GO" id="GO:0006506">
    <property type="term" value="P:GPI anchor biosynthetic process"/>
    <property type="evidence" value="ECO:0007669"/>
    <property type="project" value="UniProtKB-KW"/>
</dbReference>
<evidence type="ECO:0000256" key="4">
    <source>
        <dbReference type="ARBA" id="ARBA00022502"/>
    </source>
</evidence>
<dbReference type="Proteomes" id="UP001179952">
    <property type="component" value="Unassembled WGS sequence"/>
</dbReference>
<dbReference type="AlphaFoldDB" id="A0AAV9BKD7"/>
<comment type="similarity">
    <text evidence="3">Belongs to the PIGG/PIGN/PIGO family. PIGG subfamily.</text>
</comment>
<reference evidence="11" key="2">
    <citation type="submission" date="2023-06" db="EMBL/GenBank/DDBJ databases">
        <authorList>
            <person name="Ma L."/>
            <person name="Liu K.-W."/>
            <person name="Li Z."/>
            <person name="Hsiao Y.-Y."/>
            <person name="Qi Y."/>
            <person name="Fu T."/>
            <person name="Tang G."/>
            <person name="Zhang D."/>
            <person name="Sun W.-H."/>
            <person name="Liu D.-K."/>
            <person name="Li Y."/>
            <person name="Chen G.-Z."/>
            <person name="Liu X.-D."/>
            <person name="Liao X.-Y."/>
            <person name="Jiang Y.-T."/>
            <person name="Yu X."/>
            <person name="Hao Y."/>
            <person name="Huang J."/>
            <person name="Zhao X.-W."/>
            <person name="Ke S."/>
            <person name="Chen Y.-Y."/>
            <person name="Wu W.-L."/>
            <person name="Hsu J.-L."/>
            <person name="Lin Y.-F."/>
            <person name="Huang M.-D."/>
            <person name="Li C.-Y."/>
            <person name="Huang L."/>
            <person name="Wang Z.-W."/>
            <person name="Zhao X."/>
            <person name="Zhong W.-Y."/>
            <person name="Peng D.-H."/>
            <person name="Ahmad S."/>
            <person name="Lan S."/>
            <person name="Zhang J.-S."/>
            <person name="Tsai W.-C."/>
            <person name="Van De Peer Y."/>
            <person name="Liu Z.-J."/>
        </authorList>
    </citation>
    <scope>NUCLEOTIDE SEQUENCE</scope>
    <source>
        <strain evidence="11">SCP</strain>
        <tissue evidence="11">Leaves</tissue>
    </source>
</reference>
<dbReference type="Pfam" id="PF01663">
    <property type="entry name" value="Phosphodiest"/>
    <property type="match status" value="1"/>
</dbReference>